<organism evidence="2 3">
    <name type="scientific">Clarias magur</name>
    <name type="common">Asian catfish</name>
    <name type="synonym">Macropteronotus magur</name>
    <dbReference type="NCBI Taxonomy" id="1594786"/>
    <lineage>
        <taxon>Eukaryota</taxon>
        <taxon>Metazoa</taxon>
        <taxon>Chordata</taxon>
        <taxon>Craniata</taxon>
        <taxon>Vertebrata</taxon>
        <taxon>Euteleostomi</taxon>
        <taxon>Actinopterygii</taxon>
        <taxon>Neopterygii</taxon>
        <taxon>Teleostei</taxon>
        <taxon>Ostariophysi</taxon>
        <taxon>Siluriformes</taxon>
        <taxon>Clariidae</taxon>
        <taxon>Clarias</taxon>
    </lineage>
</organism>
<gene>
    <name evidence="2" type="primary">accD</name>
    <name evidence="2" type="ORF">DAT39_022053</name>
</gene>
<feature type="non-terminal residue" evidence="2">
    <location>
        <position position="1"/>
    </location>
</feature>
<comment type="caution">
    <text evidence="2">The sequence shown here is derived from an EMBL/GenBank/DDBJ whole genome shotgun (WGS) entry which is preliminary data.</text>
</comment>
<feature type="non-terminal residue" evidence="2">
    <location>
        <position position="63"/>
    </location>
</feature>
<dbReference type="GO" id="GO:0016740">
    <property type="term" value="F:transferase activity"/>
    <property type="evidence" value="ECO:0007669"/>
    <property type="project" value="UniProtKB-KW"/>
</dbReference>
<protein>
    <submittedName>
        <fullName evidence="2">Acetyl-coenzyme A carboxylase carboxyl transferase subunit beta</fullName>
    </submittedName>
</protein>
<dbReference type="EMBL" id="QNUK01001038">
    <property type="protein sequence ID" value="KAF5888047.1"/>
    <property type="molecule type" value="Genomic_DNA"/>
</dbReference>
<keyword evidence="2" id="KW-0808">Transferase</keyword>
<evidence type="ECO:0000313" key="2">
    <source>
        <dbReference type="EMBL" id="KAF5888047.1"/>
    </source>
</evidence>
<feature type="compositionally biased region" description="Polar residues" evidence="1">
    <location>
        <begin position="16"/>
        <end position="31"/>
    </location>
</feature>
<reference evidence="2" key="1">
    <citation type="submission" date="2020-07" db="EMBL/GenBank/DDBJ databases">
        <title>Clarias magur genome sequencing, assembly and annotation.</title>
        <authorList>
            <person name="Kushwaha B."/>
            <person name="Kumar R."/>
            <person name="Das P."/>
            <person name="Joshi C.G."/>
            <person name="Kumar D."/>
            <person name="Nagpure N.S."/>
            <person name="Pandey M."/>
            <person name="Agarwal S."/>
            <person name="Srivastava S."/>
            <person name="Singh M."/>
            <person name="Sahoo L."/>
            <person name="Jayasankar P."/>
            <person name="Meher P.K."/>
            <person name="Koringa P.G."/>
            <person name="Iquebal M.A."/>
            <person name="Das S.P."/>
            <person name="Bit A."/>
            <person name="Patnaik S."/>
            <person name="Patel N."/>
            <person name="Shah T.M."/>
            <person name="Hinsu A."/>
            <person name="Jena J.K."/>
        </authorList>
    </citation>
    <scope>NUCLEOTIDE SEQUENCE</scope>
    <source>
        <strain evidence="2">CIFAMagur01</strain>
        <tissue evidence="2">Testis</tissue>
    </source>
</reference>
<dbReference type="Proteomes" id="UP000727407">
    <property type="component" value="Unassembled WGS sequence"/>
</dbReference>
<name>A0A8J4U1T2_CLAMG</name>
<accession>A0A8J4U1T2</accession>
<feature type="region of interest" description="Disordered" evidence="1">
    <location>
        <begin position="1"/>
        <end position="32"/>
    </location>
</feature>
<feature type="compositionally biased region" description="Low complexity" evidence="1">
    <location>
        <begin position="1"/>
        <end position="15"/>
    </location>
</feature>
<dbReference type="AlphaFoldDB" id="A0A8J4U1T2"/>
<keyword evidence="3" id="KW-1185">Reference proteome</keyword>
<sequence length="63" mass="6763">SHKLKTSTTLSPLSPWTQAPPTGVSRTSSGSVIKLNPNEAETESVLVFGFELHVPDSARVLMQ</sequence>
<evidence type="ECO:0000313" key="3">
    <source>
        <dbReference type="Proteomes" id="UP000727407"/>
    </source>
</evidence>
<evidence type="ECO:0000256" key="1">
    <source>
        <dbReference type="SAM" id="MobiDB-lite"/>
    </source>
</evidence>
<proteinExistence type="predicted"/>